<dbReference type="RefSeq" id="WP_116687153.1">
    <property type="nucleotide sequence ID" value="NZ_CAWNYD010000004.1"/>
</dbReference>
<dbReference type="EMBL" id="QDDL01000004">
    <property type="protein sequence ID" value="PVZ68767.1"/>
    <property type="molecule type" value="Genomic_DNA"/>
</dbReference>
<sequence>MKNLLLFLTIGILSVGCDNYADDVEVIDRSTIVESFENTNWMAELTQIDIKASASQFSSAAEPMPVPGLVTLGPKFSNGDYSLIFSQHIIDMTITAVLVDETVWVGTGYDSQNVIVVNGSHLVQAVYFKGYNSGGEFVSGDVQVLEALLAEQEVEVQEELNVLRRGVDPESAIRTSDQFITSIIVNPSADSWYVEDAAGNIIQINKLICEDSDFFVMSVTGAPQSGVADLGFQNGAWGQIFWDDTVRCAGGYFVSDGDGTAGLQSRIQAYIQYSDAVNYKLGFTPESAITTSEDFLSAISSDDVTSLYVEDTSTDDIIQINKICEDNEDFVFSVAGTEQNGFTDTGIKNGRLGYIHWDGGVRCVDGYVIFEAEGTEGLQSRIQTYIQNLNATNFRLTVAPEPVAPEPVAPTLSRDGSTIENAITTNEDFLIAIDLPDANSWYVEDTTTGNILQFNRFPCSNGTFVMYVTGAEDDGDTTIQDGRWVEINRTGESRCDIRRVELEYPGTAGLQFRISAFVASTDATNFRPGFTVESAITTNEDFLIAIDLPSANSWYVEDTTTGNILQFNRFPCSNGTFVMYVTGAEDDGDTTIQDGRWAEINQTGGNRCDIRRVELEYLGTAGLQFRISAFVARTDATNFRPGFAVESAITTSEDFLTAIEAGATSLYVEDTSTGDIIQVNRGCDYNNSVTLSVTGASAGGDTVVSNGVWGGIVWDNLHGGRCAAGVIDLYSAGTIGMQERIQLYIVLTDATNFR</sequence>
<reference evidence="1 2" key="1">
    <citation type="submission" date="2018-04" db="EMBL/GenBank/DDBJ databases">
        <title>Thalassorhabdus spongiae gen. nov., sp. nov., isolated from a marine sponge in South-West Iceland.</title>
        <authorList>
            <person name="Knobloch S."/>
            <person name="Daussin A."/>
            <person name="Johannsson R."/>
            <person name="Marteinsson V.T."/>
        </authorList>
    </citation>
    <scope>NUCLEOTIDE SEQUENCE [LARGE SCALE GENOMIC DNA]</scope>
    <source>
        <strain evidence="1 2">Hp12</strain>
    </source>
</reference>
<keyword evidence="2" id="KW-1185">Reference proteome</keyword>
<dbReference type="Proteomes" id="UP000244906">
    <property type="component" value="Unassembled WGS sequence"/>
</dbReference>
<evidence type="ECO:0000313" key="2">
    <source>
        <dbReference type="Proteomes" id="UP000244906"/>
    </source>
</evidence>
<organism evidence="1 2">
    <name type="scientific">Pelagibaculum spongiae</name>
    <dbReference type="NCBI Taxonomy" id="2080658"/>
    <lineage>
        <taxon>Bacteria</taxon>
        <taxon>Pseudomonadati</taxon>
        <taxon>Pseudomonadota</taxon>
        <taxon>Gammaproteobacteria</taxon>
        <taxon>Oceanospirillales</taxon>
        <taxon>Pelagibaculum</taxon>
    </lineage>
</organism>
<evidence type="ECO:0000313" key="1">
    <source>
        <dbReference type="EMBL" id="PVZ68767.1"/>
    </source>
</evidence>
<comment type="caution">
    <text evidence="1">The sequence shown here is derived from an EMBL/GenBank/DDBJ whole genome shotgun (WGS) entry which is preliminary data.</text>
</comment>
<name>A0A2V1GVU4_9GAMM</name>
<dbReference type="AlphaFoldDB" id="A0A2V1GVU4"/>
<proteinExistence type="predicted"/>
<dbReference type="PROSITE" id="PS51257">
    <property type="entry name" value="PROKAR_LIPOPROTEIN"/>
    <property type="match status" value="1"/>
</dbReference>
<gene>
    <name evidence="1" type="ORF">DC094_10945</name>
</gene>
<accession>A0A2V1GVU4</accession>
<protein>
    <submittedName>
        <fullName evidence="1">Uncharacterized protein</fullName>
    </submittedName>
</protein>